<protein>
    <submittedName>
        <fullName evidence="1">Uncharacterized protein</fullName>
    </submittedName>
</protein>
<dbReference type="EMBL" id="VYZN01000027">
    <property type="protein sequence ID" value="KAE9534977.1"/>
    <property type="molecule type" value="Genomic_DNA"/>
</dbReference>
<accession>A0A6G0TLX5</accession>
<gene>
    <name evidence="1" type="ORF">AGLY_008269</name>
</gene>
<name>A0A6G0TLX5_APHGL</name>
<evidence type="ECO:0000313" key="2">
    <source>
        <dbReference type="Proteomes" id="UP000475862"/>
    </source>
</evidence>
<dbReference type="Proteomes" id="UP000475862">
    <property type="component" value="Unassembled WGS sequence"/>
</dbReference>
<keyword evidence="2" id="KW-1185">Reference proteome</keyword>
<organism evidence="1 2">
    <name type="scientific">Aphis glycines</name>
    <name type="common">Soybean aphid</name>
    <dbReference type="NCBI Taxonomy" id="307491"/>
    <lineage>
        <taxon>Eukaryota</taxon>
        <taxon>Metazoa</taxon>
        <taxon>Ecdysozoa</taxon>
        <taxon>Arthropoda</taxon>
        <taxon>Hexapoda</taxon>
        <taxon>Insecta</taxon>
        <taxon>Pterygota</taxon>
        <taxon>Neoptera</taxon>
        <taxon>Paraneoptera</taxon>
        <taxon>Hemiptera</taxon>
        <taxon>Sternorrhyncha</taxon>
        <taxon>Aphidomorpha</taxon>
        <taxon>Aphidoidea</taxon>
        <taxon>Aphididae</taxon>
        <taxon>Aphidini</taxon>
        <taxon>Aphis</taxon>
        <taxon>Aphis</taxon>
    </lineage>
</organism>
<comment type="caution">
    <text evidence="1">The sequence shown here is derived from an EMBL/GenBank/DDBJ whole genome shotgun (WGS) entry which is preliminary data.</text>
</comment>
<sequence length="360" mass="42201">MSVMTDDLVTTNKLSDFFIHQVLNIQTLSSRRSIAGINFVSSLLNGTIDAPTFLSSIQFRVSSCPTRDHTPIYVPSHFSSYGYNHPMYRMLRTIILRRYCLIRGHRLGNIQQKPYEICILRNQFCDVSFTIRYSLTHLNNKYDNKPSKNYCDDFDVVLAESLIQRDTSCLNILVVTIFLFHIMNTYKSNFEGVLNYNLKVFELYDEIRTLGYLVYTVLLIDNLKIYKTDLVKTNFFDHDMMFLKNDKTLEYHSKKLAFKKIFLLTTRDVYHTITYLIKKKATRDVDPLYNCSKTKSEWDMNIIYIYTCAEYRYSLVIMPVRFIKIHRVKKGCVIFDPKVYKSLMEGKISAVSAICSYSKA</sequence>
<reference evidence="1 2" key="1">
    <citation type="submission" date="2019-08" db="EMBL/GenBank/DDBJ databases">
        <title>The genome of the soybean aphid Biotype 1, its phylome, world population structure and adaptation to the North American continent.</title>
        <authorList>
            <person name="Giordano R."/>
            <person name="Donthu R.K."/>
            <person name="Hernandez A.G."/>
            <person name="Wright C.L."/>
            <person name="Zimin A.V."/>
        </authorList>
    </citation>
    <scope>NUCLEOTIDE SEQUENCE [LARGE SCALE GENOMIC DNA]</scope>
    <source>
        <tissue evidence="1">Whole aphids</tissue>
    </source>
</reference>
<dbReference type="AlphaFoldDB" id="A0A6G0TLX5"/>
<evidence type="ECO:0000313" key="1">
    <source>
        <dbReference type="EMBL" id="KAE9534977.1"/>
    </source>
</evidence>
<proteinExistence type="predicted"/>